<dbReference type="GO" id="GO:0015234">
    <property type="term" value="F:thiamine transmembrane transporter activity"/>
    <property type="evidence" value="ECO:0007669"/>
    <property type="project" value="InterPro"/>
</dbReference>
<reference evidence="2 3" key="1">
    <citation type="submission" date="2013-03" db="EMBL/GenBank/DDBJ databases">
        <title>The Genome Sequence of Enterococcus saccharolyticus ATCC_43076 (Illumina only assembly).</title>
        <authorList>
            <consortium name="The Broad Institute Genomics Platform"/>
            <consortium name="The Broad Institute Genome Sequencing Center for Infectious Disease"/>
            <person name="Earl A."/>
            <person name="Russ C."/>
            <person name="Gilmore M."/>
            <person name="Surin D."/>
            <person name="Walker B."/>
            <person name="Young S."/>
            <person name="Zeng Q."/>
            <person name="Gargeya S."/>
            <person name="Fitzgerald M."/>
            <person name="Haas B."/>
            <person name="Abouelleil A."/>
            <person name="Allen A.W."/>
            <person name="Alvarado L."/>
            <person name="Arachchi H.M."/>
            <person name="Berlin A.M."/>
            <person name="Chapman S.B."/>
            <person name="Gainer-Dewar J."/>
            <person name="Goldberg J."/>
            <person name="Griggs A."/>
            <person name="Gujja S."/>
            <person name="Hansen M."/>
            <person name="Howarth C."/>
            <person name="Imamovic A."/>
            <person name="Ireland A."/>
            <person name="Larimer J."/>
            <person name="McCowan C."/>
            <person name="Murphy C."/>
            <person name="Pearson M."/>
            <person name="Poon T.W."/>
            <person name="Priest M."/>
            <person name="Roberts A."/>
            <person name="Saif S."/>
            <person name="Shea T."/>
            <person name="Sisk P."/>
            <person name="Sykes S."/>
            <person name="Wortman J."/>
            <person name="Nusbaum C."/>
            <person name="Birren B."/>
        </authorList>
    </citation>
    <scope>NUCLEOTIDE SEQUENCE [LARGE SCALE GENOMIC DNA]</scope>
    <source>
        <strain evidence="2 3">ATCC 43076</strain>
    </source>
</reference>
<dbReference type="AlphaFoldDB" id="S0JDX6"/>
<accession>S0JDX6</accession>
<dbReference type="Pfam" id="PF09515">
    <property type="entry name" value="Thia_YuaJ"/>
    <property type="match status" value="1"/>
</dbReference>
<feature type="transmembrane region" description="Helical" evidence="1">
    <location>
        <begin position="12"/>
        <end position="38"/>
    </location>
</feature>
<proteinExistence type="predicted"/>
<gene>
    <name evidence="2" type="ORF">OMQ_02363</name>
</gene>
<dbReference type="Proteomes" id="UP000014136">
    <property type="component" value="Unassembled WGS sequence"/>
</dbReference>
<dbReference type="Gene3D" id="1.10.1760.20">
    <property type="match status" value="1"/>
</dbReference>
<sequence length="189" mass="20611">MRSSTTKIWVEGTILAALAMVLSFIPVDIGSSFSISLGQIPMAVYALRRGPKAGLLAAFIWGMLHFPTGKVYFLSVIQVLIEYPLAFTFVGLTGVVAKQLQQAIAEGNAIVARKQIVSGVLIGAFARYFWHFVAGWVFWGTYALWGMSPIVFSFIMNGISGLATAIVTTIVLLVLYRMNPTIFVPKDTV</sequence>
<keyword evidence="1" id="KW-1133">Transmembrane helix</keyword>
<dbReference type="PATRIC" id="fig|1139996.3.peg.2319"/>
<dbReference type="NCBIfam" id="TIGR02357">
    <property type="entry name" value="ECF_ThiT_YuaJ"/>
    <property type="match status" value="1"/>
</dbReference>
<dbReference type="OrthoDB" id="9795813at2"/>
<organism evidence="2 3">
    <name type="scientific">Enterococcus saccharolyticus subsp. saccharolyticus ATCC 43076</name>
    <dbReference type="NCBI Taxonomy" id="1139996"/>
    <lineage>
        <taxon>Bacteria</taxon>
        <taxon>Bacillati</taxon>
        <taxon>Bacillota</taxon>
        <taxon>Bacilli</taxon>
        <taxon>Lactobacillales</taxon>
        <taxon>Enterococcaceae</taxon>
        <taxon>Enterococcus</taxon>
    </lineage>
</organism>
<evidence type="ECO:0000313" key="2">
    <source>
        <dbReference type="EMBL" id="EOT25893.1"/>
    </source>
</evidence>
<evidence type="ECO:0000313" key="3">
    <source>
        <dbReference type="Proteomes" id="UP000014136"/>
    </source>
</evidence>
<keyword evidence="1" id="KW-0812">Transmembrane</keyword>
<dbReference type="HOGENOM" id="CLU_090959_2_0_9"/>
<dbReference type="EMBL" id="AHYT01000012">
    <property type="protein sequence ID" value="EOT25893.1"/>
    <property type="molecule type" value="Genomic_DNA"/>
</dbReference>
<dbReference type="STRING" id="41997.RV16_GL000089"/>
<feature type="transmembrane region" description="Helical" evidence="1">
    <location>
        <begin position="72"/>
        <end position="96"/>
    </location>
</feature>
<keyword evidence="3" id="KW-1185">Reference proteome</keyword>
<dbReference type="GO" id="GO:0005886">
    <property type="term" value="C:plasma membrane"/>
    <property type="evidence" value="ECO:0007669"/>
    <property type="project" value="InterPro"/>
</dbReference>
<protein>
    <submittedName>
        <fullName evidence="2">Thiamin permease</fullName>
    </submittedName>
</protein>
<evidence type="ECO:0000256" key="1">
    <source>
        <dbReference type="SAM" id="Phobius"/>
    </source>
</evidence>
<name>S0JDX6_9ENTE</name>
<dbReference type="InterPro" id="IPR012651">
    <property type="entry name" value="Thia_Transptr_ThiT"/>
</dbReference>
<dbReference type="eggNOG" id="COG3859">
    <property type="taxonomic scope" value="Bacteria"/>
</dbReference>
<keyword evidence="1" id="KW-0472">Membrane</keyword>
<dbReference type="RefSeq" id="WP_016176116.1">
    <property type="nucleotide sequence ID" value="NZ_KE136391.1"/>
</dbReference>
<feature type="transmembrane region" description="Helical" evidence="1">
    <location>
        <begin position="151"/>
        <end position="176"/>
    </location>
</feature>
<comment type="caution">
    <text evidence="2">The sequence shown here is derived from an EMBL/GenBank/DDBJ whole genome shotgun (WGS) entry which is preliminary data.</text>
</comment>
<feature type="transmembrane region" description="Helical" evidence="1">
    <location>
        <begin position="116"/>
        <end position="139"/>
    </location>
</feature>